<accession>A0A845GJ60</accession>
<gene>
    <name evidence="2" type="ORF">GTP90_02305</name>
</gene>
<dbReference type="Pfam" id="PF21781">
    <property type="entry name" value="DUF6876"/>
    <property type="match status" value="1"/>
</dbReference>
<feature type="domain" description="DUF6876" evidence="1">
    <location>
        <begin position="5"/>
        <end position="137"/>
    </location>
</feature>
<proteinExistence type="predicted"/>
<dbReference type="EMBL" id="WWCX01000001">
    <property type="protein sequence ID" value="MYM92689.1"/>
    <property type="molecule type" value="Genomic_DNA"/>
</dbReference>
<organism evidence="2 3">
    <name type="scientific">Duganella vulcania</name>
    <dbReference type="NCBI Taxonomy" id="2692166"/>
    <lineage>
        <taxon>Bacteria</taxon>
        <taxon>Pseudomonadati</taxon>
        <taxon>Pseudomonadota</taxon>
        <taxon>Betaproteobacteria</taxon>
        <taxon>Burkholderiales</taxon>
        <taxon>Oxalobacteraceae</taxon>
        <taxon>Telluria group</taxon>
        <taxon>Duganella</taxon>
    </lineage>
</organism>
<comment type="caution">
    <text evidence="2">The sequence shown here is derived from an EMBL/GenBank/DDBJ whole genome shotgun (WGS) entry which is preliminary data.</text>
</comment>
<evidence type="ECO:0000313" key="3">
    <source>
        <dbReference type="Proteomes" id="UP000447355"/>
    </source>
</evidence>
<dbReference type="AlphaFoldDB" id="A0A845GJ60"/>
<reference evidence="2" key="1">
    <citation type="submission" date="2019-12" db="EMBL/GenBank/DDBJ databases">
        <title>Novel species isolated from a subtropical stream in China.</title>
        <authorList>
            <person name="Lu H."/>
        </authorList>
    </citation>
    <scope>NUCLEOTIDE SEQUENCE [LARGE SCALE GENOMIC DNA]</scope>
    <source>
        <strain evidence="2">FT81W</strain>
    </source>
</reference>
<evidence type="ECO:0000259" key="1">
    <source>
        <dbReference type="Pfam" id="PF21781"/>
    </source>
</evidence>
<dbReference type="InterPro" id="IPR049241">
    <property type="entry name" value="DUF6876"/>
</dbReference>
<sequence>MDASQLRAELAQYSNGFDCTYHHSLVKTFLYSPGAQCFAQNAGGGAYWMLDILATQPEVKAAVKQHGFVVVILDVVGSKAVLTVARDYSANEGDQGVDAGGTFDQIGFQQTIDYTDCPAGIWKFYISGGVLMLPTEY</sequence>
<evidence type="ECO:0000313" key="2">
    <source>
        <dbReference type="EMBL" id="MYM92689.1"/>
    </source>
</evidence>
<dbReference type="RefSeq" id="WP_161081947.1">
    <property type="nucleotide sequence ID" value="NZ_WWCX01000001.1"/>
</dbReference>
<dbReference type="Proteomes" id="UP000447355">
    <property type="component" value="Unassembled WGS sequence"/>
</dbReference>
<protein>
    <recommendedName>
        <fullName evidence="1">DUF6876 domain-containing protein</fullName>
    </recommendedName>
</protein>
<name>A0A845GJ60_9BURK</name>